<feature type="transmembrane region" description="Helical" evidence="7">
    <location>
        <begin position="98"/>
        <end position="121"/>
    </location>
</feature>
<dbReference type="PIRSF" id="PIRSF006603">
    <property type="entry name" value="DinF"/>
    <property type="match status" value="1"/>
</dbReference>
<evidence type="ECO:0000256" key="5">
    <source>
        <dbReference type="ARBA" id="ARBA00022989"/>
    </source>
</evidence>
<dbReference type="Proteomes" id="UP000182125">
    <property type="component" value="Unassembled WGS sequence"/>
</dbReference>
<protein>
    <submittedName>
        <fullName evidence="8">Multidrug transporter MatE</fullName>
    </submittedName>
    <submittedName>
        <fullName evidence="9">Putative efflux protein, MATE family</fullName>
    </submittedName>
</protein>
<dbReference type="EMBL" id="LIXN01000003">
    <property type="protein sequence ID" value="KQH83116.1"/>
    <property type="molecule type" value="Genomic_DNA"/>
</dbReference>
<dbReference type="InterPro" id="IPR002528">
    <property type="entry name" value="MATE_fam"/>
</dbReference>
<dbReference type="Pfam" id="PF01554">
    <property type="entry name" value="MatE"/>
    <property type="match status" value="2"/>
</dbReference>
<feature type="transmembrane region" description="Helical" evidence="7">
    <location>
        <begin position="62"/>
        <end position="86"/>
    </location>
</feature>
<dbReference type="GO" id="GO:0005886">
    <property type="term" value="C:plasma membrane"/>
    <property type="evidence" value="ECO:0007669"/>
    <property type="project" value="UniProtKB-SubCell"/>
</dbReference>
<dbReference type="STRING" id="277988.SAMN05216170_0851"/>
<proteinExistence type="predicted"/>
<accession>A0A0Q2XPA3</accession>
<feature type="transmembrane region" description="Helical" evidence="7">
    <location>
        <begin position="271"/>
        <end position="290"/>
    </location>
</feature>
<evidence type="ECO:0000313" key="8">
    <source>
        <dbReference type="EMBL" id="KQH83116.1"/>
    </source>
</evidence>
<evidence type="ECO:0000313" key="11">
    <source>
        <dbReference type="Proteomes" id="UP000182125"/>
    </source>
</evidence>
<evidence type="ECO:0000256" key="7">
    <source>
        <dbReference type="SAM" id="Phobius"/>
    </source>
</evidence>
<dbReference type="InterPro" id="IPR048279">
    <property type="entry name" value="MdtK-like"/>
</dbReference>
<evidence type="ECO:0000313" key="9">
    <source>
        <dbReference type="EMBL" id="SEV91744.1"/>
    </source>
</evidence>
<evidence type="ECO:0000256" key="6">
    <source>
        <dbReference type="ARBA" id="ARBA00023136"/>
    </source>
</evidence>
<organism evidence="8 10">
    <name type="scientific">Thermococcus thioreducens</name>
    <dbReference type="NCBI Taxonomy" id="277988"/>
    <lineage>
        <taxon>Archaea</taxon>
        <taxon>Methanobacteriati</taxon>
        <taxon>Methanobacteriota</taxon>
        <taxon>Thermococci</taxon>
        <taxon>Thermococcales</taxon>
        <taxon>Thermococcaceae</taxon>
        <taxon>Thermococcus</taxon>
    </lineage>
</organism>
<dbReference type="Proteomes" id="UP000051862">
    <property type="component" value="Unassembled WGS sequence"/>
</dbReference>
<keyword evidence="5 7" id="KW-1133">Transmembrane helix</keyword>
<dbReference type="GeneID" id="33333864"/>
<gene>
    <name evidence="8" type="ORF">AMR53_02540</name>
    <name evidence="9" type="ORF">SAMN05216170_0851</name>
</gene>
<reference evidence="8 10" key="1">
    <citation type="submission" date="2015-08" db="EMBL/GenBank/DDBJ databases">
        <title>Thermococcus thioreducens DSM 14981 genome sequencing.</title>
        <authorList>
            <person name="Hong S.-J."/>
            <person name="Kim M.-C."/>
            <person name="Shin J.-H."/>
        </authorList>
    </citation>
    <scope>NUCLEOTIDE SEQUENCE [LARGE SCALE GENOMIC DNA]</scope>
    <source>
        <strain evidence="8 10">DSM 14981</strain>
    </source>
</reference>
<dbReference type="AlphaFoldDB" id="A0A0Q2XPA3"/>
<evidence type="ECO:0000313" key="10">
    <source>
        <dbReference type="Proteomes" id="UP000051862"/>
    </source>
</evidence>
<feature type="transmembrane region" description="Helical" evidence="7">
    <location>
        <begin position="426"/>
        <end position="448"/>
    </location>
</feature>
<feature type="transmembrane region" description="Helical" evidence="7">
    <location>
        <begin position="365"/>
        <end position="383"/>
    </location>
</feature>
<dbReference type="NCBIfam" id="TIGR00797">
    <property type="entry name" value="matE"/>
    <property type="match status" value="1"/>
</dbReference>
<feature type="transmembrane region" description="Helical" evidence="7">
    <location>
        <begin position="326"/>
        <end position="345"/>
    </location>
</feature>
<keyword evidence="6 7" id="KW-0472">Membrane</keyword>
<keyword evidence="3" id="KW-1003">Cell membrane</keyword>
<evidence type="ECO:0000256" key="3">
    <source>
        <dbReference type="ARBA" id="ARBA00022475"/>
    </source>
</evidence>
<evidence type="ECO:0000256" key="2">
    <source>
        <dbReference type="ARBA" id="ARBA00022448"/>
    </source>
</evidence>
<sequence>MQHNKIQEIRQEILSGDITRTILKLSLPLVFSTLIQQLYNLVDTFWLGFFGKVALSTPGTALPLVTTLMHVGLEFSAVGAIFIGQYVGAGEYKKYRKLIGAVYSFMLISSIITSVLGILIIPYALEFMRIPPSAYSYVRDYLLILYVGIPFSFLFAASLSVIKAFGRTKLVMKLSILAIAINMILDPVMIFGLFSLPRLGVRGAALSTVTADVIVCIISLYIVFSGEMGIPVKAQDIKPDLRFYGKILRKGIPLAFGSLVNDITTIIMIRLIYGFGIATYAAYLIIMRMVKLLESFTVGIASGTGIMISQNIGAEKYERAEKIARRAMVLNFAVSSIVALSLAVSREYIVRVFVSDVQVLMESKNVIPLILSVPFFTGIFLIVNNVFKYSGHTRESMVLRMIRLWGLRLPLTYLFGYIIFNSSAGLFWGLGMSNVVSALIAIIFFLMIPWAKKII</sequence>
<dbReference type="GO" id="GO:0015297">
    <property type="term" value="F:antiporter activity"/>
    <property type="evidence" value="ECO:0007669"/>
    <property type="project" value="InterPro"/>
</dbReference>
<dbReference type="GO" id="GO:0042910">
    <property type="term" value="F:xenobiotic transmembrane transporter activity"/>
    <property type="evidence" value="ECO:0007669"/>
    <property type="project" value="InterPro"/>
</dbReference>
<dbReference type="PANTHER" id="PTHR43549">
    <property type="entry name" value="MULTIDRUG RESISTANCE PROTEIN YPNP-RELATED"/>
    <property type="match status" value="1"/>
</dbReference>
<dbReference type="PATRIC" id="fig|277988.4.peg.538"/>
<dbReference type="EMBL" id="FOIW01000001">
    <property type="protein sequence ID" value="SEV91744.1"/>
    <property type="molecule type" value="Genomic_DNA"/>
</dbReference>
<keyword evidence="4 7" id="KW-0812">Transmembrane</keyword>
<evidence type="ECO:0000256" key="1">
    <source>
        <dbReference type="ARBA" id="ARBA00004651"/>
    </source>
</evidence>
<dbReference type="OrthoDB" id="214119at2157"/>
<keyword evidence="2" id="KW-0813">Transport</keyword>
<dbReference type="RefSeq" id="WP_074631230.1">
    <property type="nucleotide sequence ID" value="NZ_CP015105.1"/>
</dbReference>
<dbReference type="InterPro" id="IPR052031">
    <property type="entry name" value="Membrane_Transporter-Flippase"/>
</dbReference>
<dbReference type="PANTHER" id="PTHR43549:SF2">
    <property type="entry name" value="MULTIDRUG RESISTANCE PROTEIN NORM-RELATED"/>
    <property type="match status" value="1"/>
</dbReference>
<feature type="transmembrane region" description="Helical" evidence="7">
    <location>
        <begin position="174"/>
        <end position="197"/>
    </location>
</feature>
<name>A0A0Q2XPA3_9EURY</name>
<feature type="transmembrane region" description="Helical" evidence="7">
    <location>
        <begin position="141"/>
        <end position="162"/>
    </location>
</feature>
<feature type="transmembrane region" description="Helical" evidence="7">
    <location>
        <begin position="404"/>
        <end position="420"/>
    </location>
</feature>
<feature type="transmembrane region" description="Helical" evidence="7">
    <location>
        <begin position="203"/>
        <end position="224"/>
    </location>
</feature>
<reference evidence="9 11" key="2">
    <citation type="submission" date="2016-10" db="EMBL/GenBank/DDBJ databases">
        <authorList>
            <person name="de Groot N.N."/>
        </authorList>
    </citation>
    <scope>NUCLEOTIDE SEQUENCE [LARGE SCALE GENOMIC DNA]</scope>
    <source>
        <strain evidence="9 11">OGL-20</strain>
    </source>
</reference>
<comment type="subcellular location">
    <subcellularLocation>
        <location evidence="1">Cell membrane</location>
        <topology evidence="1">Multi-pass membrane protein</topology>
    </subcellularLocation>
</comment>
<evidence type="ECO:0000256" key="4">
    <source>
        <dbReference type="ARBA" id="ARBA00022692"/>
    </source>
</evidence>